<dbReference type="InterPro" id="IPR018289">
    <property type="entry name" value="MULE_transposase_dom"/>
</dbReference>
<dbReference type="Proteomes" id="UP000264353">
    <property type="component" value="Chromosome A10"/>
</dbReference>
<feature type="compositionally biased region" description="Basic and acidic residues" evidence="5">
    <location>
        <begin position="1"/>
        <end position="13"/>
    </location>
</feature>
<evidence type="ECO:0000256" key="2">
    <source>
        <dbReference type="ARBA" id="ARBA00022771"/>
    </source>
</evidence>
<feature type="region of interest" description="Disordered" evidence="5">
    <location>
        <begin position="1"/>
        <end position="20"/>
    </location>
</feature>
<dbReference type="InterPro" id="IPR007527">
    <property type="entry name" value="Znf_SWIM"/>
</dbReference>
<evidence type="ECO:0000256" key="1">
    <source>
        <dbReference type="ARBA" id="ARBA00022723"/>
    </source>
</evidence>
<dbReference type="Pfam" id="PF04434">
    <property type="entry name" value="SWIM"/>
    <property type="match status" value="1"/>
</dbReference>
<dbReference type="SMART" id="SM00575">
    <property type="entry name" value="ZnF_PMZ"/>
    <property type="match status" value="1"/>
</dbReference>
<dbReference type="PANTHER" id="PTHR31973">
    <property type="entry name" value="POLYPROTEIN, PUTATIVE-RELATED"/>
    <property type="match status" value="1"/>
</dbReference>
<evidence type="ECO:0000259" key="6">
    <source>
        <dbReference type="PROSITE" id="PS50966"/>
    </source>
</evidence>
<reference evidence="7 8" key="1">
    <citation type="submission" date="2018-06" db="EMBL/GenBank/DDBJ databases">
        <title>WGS assembly of Brassica rapa FPsc.</title>
        <authorList>
            <person name="Bowman J."/>
            <person name="Kohchi T."/>
            <person name="Yamato K."/>
            <person name="Jenkins J."/>
            <person name="Shu S."/>
            <person name="Ishizaki K."/>
            <person name="Yamaoka S."/>
            <person name="Nishihama R."/>
            <person name="Nakamura Y."/>
            <person name="Berger F."/>
            <person name="Adam C."/>
            <person name="Aki S."/>
            <person name="Althoff F."/>
            <person name="Araki T."/>
            <person name="Arteaga-Vazquez M."/>
            <person name="Balasubrmanian S."/>
            <person name="Bauer D."/>
            <person name="Boehm C."/>
            <person name="Briginshaw L."/>
            <person name="Caballero-Perez J."/>
            <person name="Catarino B."/>
            <person name="Chen F."/>
            <person name="Chiyoda S."/>
            <person name="Chovatia M."/>
            <person name="Davies K."/>
            <person name="Delmans M."/>
            <person name="Demura T."/>
            <person name="Dierschke T."/>
            <person name="Dolan L."/>
            <person name="Dorantes-Acosta A."/>
            <person name="Eklund D."/>
            <person name="Florent S."/>
            <person name="Flores-Sandoval E."/>
            <person name="Fujiyama A."/>
            <person name="Fukuzawa H."/>
            <person name="Galik B."/>
            <person name="Grimanelli D."/>
            <person name="Grimwood J."/>
            <person name="Grossniklaus U."/>
            <person name="Hamada T."/>
            <person name="Haseloff J."/>
            <person name="Hetherington A."/>
            <person name="Higo A."/>
            <person name="Hirakawa Y."/>
            <person name="Hundley H."/>
            <person name="Ikeda Y."/>
            <person name="Inoue K."/>
            <person name="Inoue S."/>
            <person name="Ishida S."/>
            <person name="Jia Q."/>
            <person name="Kakita M."/>
            <person name="Kanazawa T."/>
            <person name="Kawai Y."/>
            <person name="Kawashima T."/>
            <person name="Kennedy M."/>
            <person name="Kinose K."/>
            <person name="Kinoshita T."/>
            <person name="Kohara Y."/>
            <person name="Koide E."/>
            <person name="Komatsu K."/>
            <person name="Kopischke S."/>
            <person name="Kubo M."/>
            <person name="Kyozuka J."/>
            <person name="Lagercrantz U."/>
            <person name="Lin S."/>
            <person name="Lindquist E."/>
            <person name="Lipzen A."/>
            <person name="Lu C."/>
            <person name="Luna E."/>
            <person name="Martienssen R."/>
            <person name="Minamino N."/>
            <person name="Mizutani M."/>
            <person name="Mizutani M."/>
            <person name="Mochizuki N."/>
            <person name="Monte I."/>
            <person name="Mosher R."/>
            <person name="Nagasaki H."/>
            <person name="Nakagami H."/>
            <person name="Naramoto S."/>
            <person name="Nishitani K."/>
            <person name="Ohtani M."/>
            <person name="Okamoto T."/>
            <person name="Okumura M."/>
            <person name="Phillips J."/>
            <person name="Pollak B."/>
            <person name="Reinders A."/>
            <person name="Roevekamp M."/>
            <person name="Sano R."/>
            <person name="Sawa S."/>
            <person name="Schmid M."/>
            <person name="Shirakawa M."/>
            <person name="Solano R."/>
            <person name="Spunde A."/>
            <person name="Suetsugu N."/>
            <person name="Sugano S."/>
            <person name="Sugiyama A."/>
            <person name="Sun R."/>
            <person name="Suzuki Y."/>
            <person name="Takenaka M."/>
            <person name="Takezawa D."/>
            <person name="Tomogane H."/>
            <person name="Tsuzuki M."/>
            <person name="Ueda T."/>
            <person name="Umeda M."/>
            <person name="Ward J."/>
            <person name="Watanabe Y."/>
            <person name="Yazaki K."/>
            <person name="Yokoyama R."/>
            <person name="Yoshitake Y."/>
            <person name="Yotsui I."/>
            <person name="Zachgo S."/>
            <person name="Schmutz J."/>
        </authorList>
    </citation>
    <scope>NUCLEOTIDE SEQUENCE [LARGE SCALE GENOMIC DNA]</scope>
    <source>
        <strain evidence="8">cv. B-3</strain>
    </source>
</reference>
<evidence type="ECO:0000256" key="4">
    <source>
        <dbReference type="PROSITE-ProRule" id="PRU00325"/>
    </source>
</evidence>
<dbReference type="EMBL" id="CM010637">
    <property type="protein sequence ID" value="RID40541.1"/>
    <property type="molecule type" value="Genomic_DNA"/>
</dbReference>
<keyword evidence="2 4" id="KW-0863">Zinc-finger</keyword>
<sequence>MEFAEKENTRQMDEQAQPGPWLICLDEDSDMEDASKGVGRMDSTMGGLNRGQGTLDKGKGIIQESVGQTKAPAVLWDVGIDVLTFPEFCNRERAAAMEASRNAFWEGVLREETKSTDETESTEDLPECDGGGAVGLGFKKGGAVVKEGVIVVTVGPKATSVRMEVRGVVETAVGVGSVSVDPLEDKGGRNAAKIPPIGDNLFAGSQGLPPPALMLTLACGEGEEKVGTKSTKTTEGSTHASDKKVGEVGDQEGKLAVGMIFRTREDFKQHMALYAISQKFCFRNAKSDPTMIILKCCGRGCPWRVYAVRLKDCDVFEIRTYESRHQCTIDERGGYQNQATASVIGMLMRTKFAGTGGGPRPGEIRQMMQGDHDVNISYWKAWQSRDLAIDNVQGSCNASYIHLPSYLDKLVTVNPGTIANLCAEPTDDGGHRFKYMFVALGASVKGYQYMRKVIVVDGTHLKGNENDTSWEWFFKQLTTFVTNIGGLVFVSDRNSSIYKGLSKVYPGAGHCVCIVHLKRNIRTNFKGRHLPFLVAKAARSYRLEDFYKTFNEIKEMDAGCAKYLLDIGFEHWARSHFPGDRYDIMTSNLAESWNAVLNEAREFPVIRLVDYVRGKLTEWFASRRTSANRNNNALSPRVLGIVTRNFEMTGGYEVTNIADGEFEVRDKKGVSFHVKLANKCCSCFAFQMLSIPCPHAIAAALQSGVLVESLVMEAYNVSMLRGAYQERIVPVGDYSGFPENDAIFNGRRLSPPATRRPPGRPKKHRFFSRGEKLMKCVRRRIVCSRCKGLNHNKATCKRPI</sequence>
<dbReference type="InterPro" id="IPR006564">
    <property type="entry name" value="Znf_PMZ"/>
</dbReference>
<feature type="compositionally biased region" description="Low complexity" evidence="5">
    <location>
        <begin position="228"/>
        <end position="238"/>
    </location>
</feature>
<evidence type="ECO:0000313" key="7">
    <source>
        <dbReference type="EMBL" id="RID40541.1"/>
    </source>
</evidence>
<dbReference type="Pfam" id="PF10551">
    <property type="entry name" value="MULE"/>
    <property type="match status" value="1"/>
</dbReference>
<keyword evidence="1" id="KW-0479">Metal-binding</keyword>
<gene>
    <name evidence="7" type="ORF">BRARA_J00577</name>
</gene>
<dbReference type="PANTHER" id="PTHR31973:SF187">
    <property type="entry name" value="MUTATOR TRANSPOSASE MUDRA PROTEIN"/>
    <property type="match status" value="1"/>
</dbReference>
<name>A0A397XII7_BRACM</name>
<protein>
    <recommendedName>
        <fullName evidence="6">SWIM-type domain-containing protein</fullName>
    </recommendedName>
</protein>
<dbReference type="PROSITE" id="PS50966">
    <property type="entry name" value="ZF_SWIM"/>
    <property type="match status" value="1"/>
</dbReference>
<accession>A0A397XII7</accession>
<dbReference type="AlphaFoldDB" id="A0A397XII7"/>
<organism evidence="7 8">
    <name type="scientific">Brassica campestris</name>
    <name type="common">Field mustard</name>
    <dbReference type="NCBI Taxonomy" id="3711"/>
    <lineage>
        <taxon>Eukaryota</taxon>
        <taxon>Viridiplantae</taxon>
        <taxon>Streptophyta</taxon>
        <taxon>Embryophyta</taxon>
        <taxon>Tracheophyta</taxon>
        <taxon>Spermatophyta</taxon>
        <taxon>Magnoliopsida</taxon>
        <taxon>eudicotyledons</taxon>
        <taxon>Gunneridae</taxon>
        <taxon>Pentapetalae</taxon>
        <taxon>rosids</taxon>
        <taxon>malvids</taxon>
        <taxon>Brassicales</taxon>
        <taxon>Brassicaceae</taxon>
        <taxon>Brassiceae</taxon>
        <taxon>Brassica</taxon>
    </lineage>
</organism>
<dbReference type="GO" id="GO:0008270">
    <property type="term" value="F:zinc ion binding"/>
    <property type="evidence" value="ECO:0007669"/>
    <property type="project" value="UniProtKB-KW"/>
</dbReference>
<feature type="domain" description="SWIM-type" evidence="6">
    <location>
        <begin position="672"/>
        <end position="704"/>
    </location>
</feature>
<keyword evidence="3" id="KW-0862">Zinc</keyword>
<dbReference type="Pfam" id="PF03108">
    <property type="entry name" value="DBD_Tnp_Mut"/>
    <property type="match status" value="1"/>
</dbReference>
<evidence type="ECO:0000256" key="3">
    <source>
        <dbReference type="ARBA" id="ARBA00022833"/>
    </source>
</evidence>
<dbReference type="InterPro" id="IPR004332">
    <property type="entry name" value="Transposase_MuDR"/>
</dbReference>
<evidence type="ECO:0000313" key="8">
    <source>
        <dbReference type="Proteomes" id="UP000264353"/>
    </source>
</evidence>
<proteinExistence type="predicted"/>
<evidence type="ECO:0000256" key="5">
    <source>
        <dbReference type="SAM" id="MobiDB-lite"/>
    </source>
</evidence>
<feature type="region of interest" description="Disordered" evidence="5">
    <location>
        <begin position="226"/>
        <end position="246"/>
    </location>
</feature>